<protein>
    <submittedName>
        <fullName evidence="4">Uncharacterized protein</fullName>
    </submittedName>
</protein>
<evidence type="ECO:0000256" key="2">
    <source>
        <dbReference type="RuleBase" id="RU004328"/>
    </source>
</evidence>
<dbReference type="EMBL" id="JAGETV010000003">
    <property type="protein sequence ID" value="MBO1926503.1"/>
    <property type="molecule type" value="Genomic_DNA"/>
</dbReference>
<comment type="similarity">
    <text evidence="1 2">Belongs to the RNase T2 family.</text>
</comment>
<comment type="caution">
    <text evidence="4">The sequence shown here is derived from an EMBL/GenBank/DDBJ whole genome shotgun (WGS) entry which is preliminary data.</text>
</comment>
<accession>A0ABS3Q2E6</accession>
<keyword evidence="5" id="KW-1185">Reference proteome</keyword>
<organism evidence="4 5">
    <name type="scientific">Thiomicrorhabdus marina</name>
    <dbReference type="NCBI Taxonomy" id="2818442"/>
    <lineage>
        <taxon>Bacteria</taxon>
        <taxon>Pseudomonadati</taxon>
        <taxon>Pseudomonadota</taxon>
        <taxon>Gammaproteobacteria</taxon>
        <taxon>Thiotrichales</taxon>
        <taxon>Piscirickettsiaceae</taxon>
        <taxon>Thiomicrorhabdus</taxon>
    </lineage>
</organism>
<feature type="signal peptide" evidence="3">
    <location>
        <begin position="1"/>
        <end position="30"/>
    </location>
</feature>
<name>A0ABS3Q2E6_9GAMM</name>
<evidence type="ECO:0000313" key="4">
    <source>
        <dbReference type="EMBL" id="MBO1926503.1"/>
    </source>
</evidence>
<proteinExistence type="inferred from homology"/>
<evidence type="ECO:0000256" key="1">
    <source>
        <dbReference type="ARBA" id="ARBA00007469"/>
    </source>
</evidence>
<feature type="chain" id="PRO_5046309193" evidence="3">
    <location>
        <begin position="31"/>
        <end position="226"/>
    </location>
</feature>
<evidence type="ECO:0000313" key="5">
    <source>
        <dbReference type="Proteomes" id="UP000664835"/>
    </source>
</evidence>
<dbReference type="InterPro" id="IPR036430">
    <property type="entry name" value="RNase_T2-like_sf"/>
</dbReference>
<dbReference type="PROSITE" id="PS00531">
    <property type="entry name" value="RNASE_T2_2"/>
    <property type="match status" value="1"/>
</dbReference>
<sequence length="226" mass="26479">MTRTNRPTGKLATQALLLFVFGLFAFQANAKCTIDEHWLNLDYDHQIDYQNADVATDFFLLTFSNSQKFCQYMERKGQTDKVKFQCQSPNQFGWVVHGLWGESKSAYIRGDNQGHPRFCRGNLPKLNLQTIKPYLCMSPGTRLLQGEWEKHGACDFPSATAYFAKTQELYQRFQMPPVEFKAKKAMLWMKKNHPQLKDKWMHLTKHEFGICFNKQFNVMSCPKQRR</sequence>
<dbReference type="InterPro" id="IPR033130">
    <property type="entry name" value="RNase_T2_His_AS_2"/>
</dbReference>
<dbReference type="RefSeq" id="WP_208147605.1">
    <property type="nucleotide sequence ID" value="NZ_JAGETV010000003.1"/>
</dbReference>
<dbReference type="Proteomes" id="UP000664835">
    <property type="component" value="Unassembled WGS sequence"/>
</dbReference>
<dbReference type="InterPro" id="IPR001568">
    <property type="entry name" value="RNase_T2-like"/>
</dbReference>
<dbReference type="Pfam" id="PF00445">
    <property type="entry name" value="Ribonuclease_T2"/>
    <property type="match status" value="1"/>
</dbReference>
<gene>
    <name evidence="4" type="ORF">J3998_02855</name>
</gene>
<evidence type="ECO:0000256" key="3">
    <source>
        <dbReference type="SAM" id="SignalP"/>
    </source>
</evidence>
<keyword evidence="3" id="KW-0732">Signal</keyword>
<dbReference type="SUPFAM" id="SSF55895">
    <property type="entry name" value="Ribonuclease Rh-like"/>
    <property type="match status" value="1"/>
</dbReference>
<dbReference type="Gene3D" id="3.90.730.10">
    <property type="entry name" value="Ribonuclease T2-like"/>
    <property type="match status" value="1"/>
</dbReference>
<reference evidence="4 5" key="1">
    <citation type="submission" date="2021-03" db="EMBL/GenBank/DDBJ databases">
        <title>Thiomicrorhabdus sp.nov.,novel sulfur-oxidizing bacteria isolated from coastal sediment.</title>
        <authorList>
            <person name="Liu X."/>
        </authorList>
    </citation>
    <scope>NUCLEOTIDE SEQUENCE [LARGE SCALE GENOMIC DNA]</scope>
    <source>
        <strain evidence="4 5">6S2-11</strain>
    </source>
</reference>